<evidence type="ECO:0000256" key="1">
    <source>
        <dbReference type="SAM" id="Phobius"/>
    </source>
</evidence>
<dbReference type="EMBL" id="AP019400">
    <property type="protein sequence ID" value="BBI30897.1"/>
    <property type="molecule type" value="Genomic_DNA"/>
</dbReference>
<dbReference type="Pfam" id="PF06182">
    <property type="entry name" value="ABC2_membrane_6"/>
    <property type="match status" value="1"/>
</dbReference>
<feature type="transmembrane region" description="Helical" evidence="1">
    <location>
        <begin position="187"/>
        <end position="212"/>
    </location>
</feature>
<gene>
    <name evidence="2" type="ORF">KCTCHS21_02960</name>
</gene>
<evidence type="ECO:0000313" key="3">
    <source>
        <dbReference type="Proteomes" id="UP000289856"/>
    </source>
</evidence>
<protein>
    <submittedName>
        <fullName evidence="2">Daunorubicin ABC transporter permease</fullName>
    </submittedName>
</protein>
<keyword evidence="3" id="KW-1185">Reference proteome</keyword>
<feature type="transmembrane region" description="Helical" evidence="1">
    <location>
        <begin position="65"/>
        <end position="84"/>
    </location>
</feature>
<dbReference type="PANTHER" id="PTHR36832">
    <property type="entry name" value="SLR1174 PROTEIN-RELATED"/>
    <property type="match status" value="1"/>
</dbReference>
<feature type="transmembrane region" description="Helical" evidence="1">
    <location>
        <begin position="122"/>
        <end position="140"/>
    </location>
</feature>
<reference evidence="2 3" key="1">
    <citation type="submission" date="2019-01" db="EMBL/GenBank/DDBJ databases">
        <title>Complete genome sequence of Cohnella hallensis HS21 isolated from Korean fir (Abies koreana) rhizospheric soil.</title>
        <authorList>
            <person name="Jiang L."/>
            <person name="Kang S.W."/>
            <person name="Kim S."/>
            <person name="Jung J."/>
            <person name="Kim C.Y."/>
            <person name="Kim D.H."/>
            <person name="Kim S.W."/>
            <person name="Lee J."/>
        </authorList>
    </citation>
    <scope>NUCLEOTIDE SEQUENCE [LARGE SCALE GENOMIC DNA]</scope>
    <source>
        <strain evidence="2 3">HS21</strain>
    </source>
</reference>
<accession>A0A3T1CYF7</accession>
<evidence type="ECO:0000313" key="2">
    <source>
        <dbReference type="EMBL" id="BBI30897.1"/>
    </source>
</evidence>
<dbReference type="KEGG" id="cohn:KCTCHS21_02960"/>
<proteinExistence type="predicted"/>
<sequence>MRIALYREMTLNAFRSLLAFRAEVLLFLFGQLFRIFVQVYIWYALFGDSDSLISKSGTVTIQEMITYVVISSVISVFATNDVIFRVSNKVSSGEIGMDLIKPMSFRSVIFCQAFGTNLYRMLFELIPLVIVSMLFFHIQLPSLVNGLAFLILVICGLILNFLITYTVGLIAFWYILVWQVNTVLNGLIRLFSGAFIPIWFFSDSLVKLSYFLPFRLIYYEPISVFLGKVTGWQDLLSIIVQQLAWMAGFLLLQKWMWSKAVTRLVVQGG</sequence>
<organism evidence="2 3">
    <name type="scientific">Cohnella abietis</name>
    <dbReference type="NCBI Taxonomy" id="2507935"/>
    <lineage>
        <taxon>Bacteria</taxon>
        <taxon>Bacillati</taxon>
        <taxon>Bacillota</taxon>
        <taxon>Bacilli</taxon>
        <taxon>Bacillales</taxon>
        <taxon>Paenibacillaceae</taxon>
        <taxon>Cohnella</taxon>
    </lineage>
</organism>
<dbReference type="InterPro" id="IPR010390">
    <property type="entry name" value="ABC-2_transporter-like"/>
</dbReference>
<dbReference type="PANTHER" id="PTHR36832:SF1">
    <property type="entry name" value="SLR1174 PROTEIN"/>
    <property type="match status" value="1"/>
</dbReference>
<name>A0A3T1CYF7_9BACL</name>
<dbReference type="AlphaFoldDB" id="A0A3T1CYF7"/>
<keyword evidence="1" id="KW-1133">Transmembrane helix</keyword>
<dbReference type="RefSeq" id="WP_130604804.1">
    <property type="nucleotide sequence ID" value="NZ_AP019400.1"/>
</dbReference>
<dbReference type="OrthoDB" id="8582979at2"/>
<dbReference type="Proteomes" id="UP000289856">
    <property type="component" value="Chromosome"/>
</dbReference>
<feature type="transmembrane region" description="Helical" evidence="1">
    <location>
        <begin position="24"/>
        <end position="45"/>
    </location>
</feature>
<feature type="transmembrane region" description="Helical" evidence="1">
    <location>
        <begin position="232"/>
        <end position="252"/>
    </location>
</feature>
<keyword evidence="1" id="KW-0472">Membrane</keyword>
<keyword evidence="1" id="KW-0812">Transmembrane</keyword>
<feature type="transmembrane region" description="Helical" evidence="1">
    <location>
        <begin position="146"/>
        <end position="175"/>
    </location>
</feature>